<evidence type="ECO:0000256" key="18">
    <source>
        <dbReference type="ARBA" id="ARBA00023027"/>
    </source>
</evidence>
<dbReference type="InterPro" id="IPR032691">
    <property type="entry name" value="Mon2/Sec7/BIG1-like_HUS"/>
</dbReference>
<evidence type="ECO:0000256" key="19">
    <source>
        <dbReference type="ARBA" id="ARBA00023098"/>
    </source>
</evidence>
<evidence type="ECO:0000256" key="16">
    <source>
        <dbReference type="ARBA" id="ARBA00022927"/>
    </source>
</evidence>
<dbReference type="SUPFAM" id="SSF53901">
    <property type="entry name" value="Thiolase-like"/>
    <property type="match status" value="2"/>
</dbReference>
<dbReference type="PANTHER" id="PTHR10663">
    <property type="entry name" value="GUANYL-NUCLEOTIDE EXCHANGE FACTOR"/>
    <property type="match status" value="1"/>
</dbReference>
<dbReference type="HAMAP" id="MF_00101">
    <property type="entry name" value="AcpS"/>
    <property type="match status" value="1"/>
</dbReference>
<dbReference type="Gene3D" id="1.10.1000.11">
    <property type="entry name" value="Arf Nucleotide-binding Site Opener,domain 2"/>
    <property type="match status" value="1"/>
</dbReference>
<dbReference type="CDD" id="cd00171">
    <property type="entry name" value="Sec7"/>
    <property type="match status" value="1"/>
</dbReference>
<dbReference type="InterPro" id="IPR015403">
    <property type="entry name" value="Mon2/Sec7/BIG1-like_HDS"/>
</dbReference>
<dbReference type="EMBL" id="CP076667">
    <property type="protein sequence ID" value="QWU90316.1"/>
    <property type="molecule type" value="Genomic_DNA"/>
</dbReference>
<keyword evidence="15" id="KW-0521">NADP</keyword>
<dbReference type="EC" id="2.3.1.86" evidence="3"/>
<dbReference type="PROSITE" id="PS00606">
    <property type="entry name" value="KS3_1"/>
    <property type="match status" value="1"/>
</dbReference>
<evidence type="ECO:0000313" key="30">
    <source>
        <dbReference type="Proteomes" id="UP000825434"/>
    </source>
</evidence>
<dbReference type="SMART" id="SM00222">
    <property type="entry name" value="Sec7"/>
    <property type="match status" value="1"/>
</dbReference>
<dbReference type="InterPro" id="IPR016035">
    <property type="entry name" value="Acyl_Trfase/lysoPLipase"/>
</dbReference>
<organism evidence="29 30">
    <name type="scientific">Candidozyma haemuli</name>
    <dbReference type="NCBI Taxonomy" id="45357"/>
    <lineage>
        <taxon>Eukaryota</taxon>
        <taxon>Fungi</taxon>
        <taxon>Dikarya</taxon>
        <taxon>Ascomycota</taxon>
        <taxon>Saccharomycotina</taxon>
        <taxon>Pichiomycetes</taxon>
        <taxon>Metschnikowiaceae</taxon>
        <taxon>Candidozyma</taxon>
    </lineage>
</organism>
<dbReference type="CDD" id="cd08950">
    <property type="entry name" value="KR_fFAS_SDR_c_like"/>
    <property type="match status" value="1"/>
</dbReference>
<keyword evidence="9" id="KW-0444">Lipid biosynthesis</keyword>
<keyword evidence="14" id="KW-0460">Magnesium</keyword>
<evidence type="ECO:0000256" key="23">
    <source>
        <dbReference type="ARBA" id="ARBA00048508"/>
    </source>
</evidence>
<evidence type="ECO:0000259" key="27">
    <source>
        <dbReference type="PROSITE" id="PS50190"/>
    </source>
</evidence>
<evidence type="ECO:0000256" key="5">
    <source>
        <dbReference type="ARBA" id="ARBA00014008"/>
    </source>
</evidence>
<evidence type="ECO:0000256" key="12">
    <source>
        <dbReference type="ARBA" id="ARBA00022723"/>
    </source>
</evidence>
<dbReference type="InterPro" id="IPR023394">
    <property type="entry name" value="Sec7_C_sf"/>
</dbReference>
<evidence type="ECO:0000256" key="7">
    <source>
        <dbReference type="ARBA" id="ARBA00022450"/>
    </source>
</evidence>
<dbReference type="Gene3D" id="3.90.470.20">
    <property type="entry name" value="4'-phosphopantetheinyl transferase domain"/>
    <property type="match status" value="1"/>
</dbReference>
<keyword evidence="13" id="KW-0276">Fatty acid metabolism</keyword>
<dbReference type="InterPro" id="IPR016039">
    <property type="entry name" value="Thiolase-like"/>
</dbReference>
<comment type="subcellular location">
    <subcellularLocation>
        <location evidence="2">Cytoplasm</location>
    </subcellularLocation>
    <subcellularLocation>
        <location evidence="1">Membrane</location>
    </subcellularLocation>
</comment>
<dbReference type="InterPro" id="IPR016024">
    <property type="entry name" value="ARM-type_fold"/>
</dbReference>
<feature type="compositionally biased region" description="Acidic residues" evidence="25">
    <location>
        <begin position="1932"/>
        <end position="1944"/>
    </location>
</feature>
<evidence type="ECO:0000256" key="6">
    <source>
        <dbReference type="ARBA" id="ARBA00022448"/>
    </source>
</evidence>
<evidence type="ECO:0000256" key="24">
    <source>
        <dbReference type="ARBA" id="ARBA00049541"/>
    </source>
</evidence>
<keyword evidence="18" id="KW-0520">NAD</keyword>
<comment type="catalytic activity">
    <reaction evidence="24">
        <text>a fatty acyl-[ACP] + malonyl-[ACP] + H(+) = a 3-oxoacyl-[ACP] + holo-[ACP] + CO2</text>
        <dbReference type="Rhea" id="RHEA:22836"/>
        <dbReference type="Rhea" id="RHEA-COMP:9623"/>
        <dbReference type="Rhea" id="RHEA-COMP:9685"/>
        <dbReference type="Rhea" id="RHEA-COMP:9916"/>
        <dbReference type="Rhea" id="RHEA-COMP:14125"/>
        <dbReference type="ChEBI" id="CHEBI:15378"/>
        <dbReference type="ChEBI" id="CHEBI:16526"/>
        <dbReference type="ChEBI" id="CHEBI:64479"/>
        <dbReference type="ChEBI" id="CHEBI:78449"/>
        <dbReference type="ChEBI" id="CHEBI:78776"/>
        <dbReference type="ChEBI" id="CHEBI:138651"/>
        <dbReference type="EC" id="2.3.1.41"/>
    </reaction>
</comment>
<dbReference type="Pfam" id="PF20252">
    <property type="entry name" value="BIG2_C"/>
    <property type="match status" value="1"/>
</dbReference>
<dbReference type="CDD" id="cd00828">
    <property type="entry name" value="elong_cond_enzymes"/>
    <property type="match status" value="1"/>
</dbReference>
<keyword evidence="6" id="KW-0813">Transport</keyword>
<feature type="region of interest" description="Disordered" evidence="25">
    <location>
        <begin position="1877"/>
        <end position="2018"/>
    </location>
</feature>
<dbReference type="InterPro" id="IPR041550">
    <property type="entry name" value="FASI_helical"/>
</dbReference>
<evidence type="ECO:0000256" key="3">
    <source>
        <dbReference type="ARBA" id="ARBA00012878"/>
    </source>
</evidence>
<feature type="compositionally biased region" description="Low complexity" evidence="25">
    <location>
        <begin position="109"/>
        <end position="129"/>
    </location>
</feature>
<dbReference type="InterPro" id="IPR020841">
    <property type="entry name" value="PKS_Beta-ketoAc_synthase_dom"/>
</dbReference>
<dbReference type="Gene3D" id="6.10.140.1410">
    <property type="match status" value="1"/>
</dbReference>
<dbReference type="Pfam" id="PF18314">
    <property type="entry name" value="FAS_I_H"/>
    <property type="match status" value="1"/>
</dbReference>
<dbReference type="SUPFAM" id="SSF48371">
    <property type="entry name" value="ARM repeat"/>
    <property type="match status" value="1"/>
</dbReference>
<evidence type="ECO:0000256" key="22">
    <source>
        <dbReference type="ARBA" id="ARBA00048237"/>
    </source>
</evidence>
<accession>A0ABX8IAL0</accession>
<dbReference type="InterPro" id="IPR046455">
    <property type="entry name" value="Sec7/BIG1-like_C"/>
</dbReference>
<keyword evidence="19" id="KW-0443">Lipid metabolism</keyword>
<dbReference type="Pfam" id="PF01648">
    <property type="entry name" value="ACPS"/>
    <property type="match status" value="1"/>
</dbReference>
<comment type="catalytic activity">
    <reaction evidence="22">
        <text>acetyl-CoA + n malonyl-CoA + 2n NADPH + 4n H(+) = a long-chain-acyl-CoA + n CoA + n CO2 + 2n NADP(+).</text>
        <dbReference type="EC" id="2.3.1.86"/>
    </reaction>
</comment>
<evidence type="ECO:0000256" key="14">
    <source>
        <dbReference type="ARBA" id="ARBA00022842"/>
    </source>
</evidence>
<dbReference type="Pfam" id="PF01369">
    <property type="entry name" value="Sec7"/>
    <property type="match status" value="1"/>
</dbReference>
<evidence type="ECO:0000256" key="21">
    <source>
        <dbReference type="ARBA" id="ARBA00023160"/>
    </source>
</evidence>
<dbReference type="Pfam" id="PF00109">
    <property type="entry name" value="ketoacyl-synt"/>
    <property type="match status" value="1"/>
</dbReference>
<feature type="region of interest" description="Disordered" evidence="25">
    <location>
        <begin position="89"/>
        <end position="133"/>
    </location>
</feature>
<evidence type="ECO:0000256" key="15">
    <source>
        <dbReference type="ARBA" id="ARBA00022857"/>
    </source>
</evidence>
<dbReference type="Pfam" id="PF12783">
    <property type="entry name" value="Sec7-like_HUS"/>
    <property type="match status" value="1"/>
</dbReference>
<dbReference type="SUPFAM" id="SSF56214">
    <property type="entry name" value="4'-phosphopantetheinyl transferase"/>
    <property type="match status" value="1"/>
</dbReference>
<dbReference type="Pfam" id="PF18325">
    <property type="entry name" value="Fas_alpha_ACP"/>
    <property type="match status" value="1"/>
</dbReference>
<keyword evidence="30" id="KW-1185">Reference proteome</keyword>
<dbReference type="InterPro" id="IPR035999">
    <property type="entry name" value="Sec7_dom_sf"/>
</dbReference>
<sequence length="3726" mass="413260">MKAEIEQELSHVLLTELLAYQFASPVRWIETQDVFLKDHNTERVVEIGPSPTLAGMASRTIKAKYESYDAALSLQRQVLCYAKDPKEIYYTPDPPAEEPTETKEEPVSAPAATPAAPAAAAAPAPAPAAGPVESIPDEPVKASLLLHVLVAQKLKKPLDAVPMAKPIKDLVNGKSTVQNEILGDLGKEFGSTPDKPEDTPLEELAEQFQDTFSGSLGKTSTSLIGRLMSSKMPGGFSITNARKYLESRYGLGSGRQDSVLLMCLTNEPAARLGSDAEAKEFLDSVAQKYASRAGISLTSASSGGAAASGGAVIDSAALDAMSAENKALAKQQLEVLARYLQVDLNKGAKSFIKEKEAGIILQKELDLWEAEHGEYYAKGIQPIFSNLKARTYDSYWNWARQDVLSMWFDIIFGKLTSVDRETISQCIQIMNRASPTLIKFMQYHIDHTPEYKGETYQLAKRLGQQLVDNCKQVLDVDPVYKDVSRITGPKTTVDAKGKIVYNEVNKESVRKFEQYVYEMAQGGKLTKRDAQPTIQEDLARVYKAMTKQASVSKSTKLELEKLYKQLTDFMDQSKEIETAQVTKDALSRRSGTETPTDEDETASSDDEIASLPDKTSILQPVSSTIPSQTVPFLHLQRKTKQGWEYDPKLSSMYLDGLESGAVNGLTFKDRYVLVTGAGAGSIGAEILQGLISGGAKVIVTTSRFSKKVTEYYQAMYSRYGASGSTLIVVPFNQGSKQDVDALVDYIYDAKNGLGWDLDAIIPFAAIPENGNGLDNIDSKSELAHRIMLTNLLRLLGAVKAKKTTDTRPAQVVLPLSPNHGTFGFDGLYSESKISLETLFNRWYSEDWSTKLTICGAIIGWTRGTGLMSANNIIAEGIEKMGVRTFSQKEMAFNILGLLTPQVVNLCQEQPVMADLNGGLQFIENLKEFTSKLRTDLVEDADVRRAVSIEQAIEQKVVQGDAVDALNSKVTVQPRANMTFSFPDMKSHEEIKKAAPELEGMLDLESLIVVTGFAEVGPWGNSRTRWEMEAKGEFSLEGCIEMAWIMGLIKYHNGPLKGKPYAGWVDAKTQQPVDDKDVKAKYEEQILEHSGIRLIEPELFAGYDPEKKQMIQEVVVQHDMDPFEASKETAEQYKHQHGDKCEIFEIAESGEYTVRILSGATLYVPKALRFDRLVAGQIPTGWDARNYGIPEDTISQVDPITLYVLVSTVEALLSAGITDPYEFYKYVHVSEVGNCSGSGMGGVSALRGMFKDRYKDAPVQNDILQESFINTMSAWVNMLLLSSSGPIKTPVGACATAVESVDTGIETIQSGKAKVCIVGGYDDFQEEGSYEFANMNATSNAVDEFAHGRTPSEMSRPATTTRNGFMEAQGSGIQVIMTADLAIKMGVPIYAVLAMTATATDKIGRSVPAPGKGILTTAREHHGSLKYPSAMMNIKYRNRQLKQRLAQIAAWEESEIDFLGDEAELAREDFGAEFSIDEFSRERAEEIRREAARQVADAKKQWGNNFYKADPRIAPLRGALATFGLTIDDLGVASFHGTSTKANDKNESATINEMMKHLGRAEGNPVFGVFQKYLTGHPKGAAGAWMLNGAIQILNSGIVPGNRNADNVDKLLQDFEYVLYPSRSIQTDGIKAVSVTSFGFGQKGAQAIVVHPDYLYAVLDKNTYNDYASRVTARNKRAYRYMHNAITRNSMFKAKDKAPYGDDLEQPVYLDPLARVEESKTGLVFSKKGVQAEKAYVSANSEATAKALATLNNGSKGVGVDVELLSELNLENETFIERNFTEAEIAYANKAAHPKASFTGTWSAKEAVFKALGVKSQGAGAALKDIEIVRGSNGAPQVVLSGEAKKAAAAAGVKNVNVSISHDDFQATAVALSETAFGSNNTMSESEQPKVSNEESRPEEVPAVPETSTPQDEEVTSKSDPIEEDQSESKDNEETEPTQSEEVEEAPEKNDETVESAEANAEQADDESSLAENGVQEISTQEVTKPEEDGKPAEEPVAENAQDDDGSKENGFAHDKPLPEINIAGTSEQAQEATKEAELPAKKYFNATVDNIQIFNKTFEHILGSKEAKKNDQLKNATQKAIDSLNNSSSRDPHVMFDALKMACELGNHELKKNAVDLFAKLFDYASFEDESDRVKLTDASVDVVSACFEGEGTDPEVELQVVRALMHSILLMPTHGASLLKAVRQIYNVFIFSLTPRNQAVAQGILTQVIGAIFQRVQESLANKSRMSKSSSNFNLKSDEAPTEDDEPKEKLTLAALENNSSLDSERVNEANLASENDEDLAVKDAFLIFRAMCKLSIKDLDTDNVDMRSHSVRSKLLSLHIIHTILKENIDIFLSKDVVILSSNSDDRTRLIDAVRSYLCQALIKNAASPLAPIFELSLEIYWLLISNLRSDFKMEIPVFWEQIYMPVAEMKTSTPHQKRYLLSIIERLCSDSRCLIEFYLNYDCDSDQPNICEKIIDLLTKMSLSRVEVTSTQKAAYRENGRKGISLYDISKIANLTSSTMSSKPPEPDIYNSFPLEYAMKMSSINCTVAFLRSLYSWAQKSISTSNKLNNGLNGSRTSINTGRISNGESPNSSQITSRNASFVGPSSSAEPSEINDDPEQFQNSKQRKKAFLEGVRQFNQRPKKGIKQFIENGFIKSDDPEEIALFLLNSENLSKAAIGEFLGEGDEKNVAIMHAFVDQMNFNSTGFVDAMRTFLQSFRLPGEAQKIDRFMLKFAERYVLGNPGIFSNADTAYVLAYSVVMLNTDQHSPQIKNRMTVDSFVANNSGIDDGKDLDREFLEKIYYEIQQNEIKLQSEQHAALLSGDPSVTPATSVGFFGGRDLTREAYLHASKEMSTKTEKLVKNLGKKMKSDDPSGSVFHAASHVIHVRTIFETLWMSILAGLTPPFKEYDEDDITNVCLEGIKLSIKIACMFDISYAKSSYISALVQFQSLTNMENIKPKNVAAVHIMLDIAISEGNHLKSAWTQVLTSISQLERLQLIAQGVDQDSIPDVSVARMVNRTSIDSTTSSGFFSSFTPSQSASMKFHNQQLSPQAAQLLSRTELSVAMDKVFTNSAELSGEGIKDFIEALSKVVSEEIESSGSSSNPRMFSLQKVVDICYYNMSRIRLEWSQLWAIMGEIFNTVGCNANINVSFFALDSLRQLSTRFMNIEELAQFKFQKEFLKPFEHIIVHNPSPDVKDMVVECMNNLILANASQIKSGWKTIFKVLTAGAREKKDSIVTKSYKLAFTINKEYSEEVRQQDSFSDKVECFTQFAKNEKFQKVGLLSLEVLSRMIVKIAGLAEEEEKNDKVVIRGSENADSLKKLWFPVLFGFFDIIMTGEELEVRSRALTHFFDVLSKYGANFKEDFWDEICHKLLFPIFGVLADPWKLKYDEDNSASERDRISFWVSTTLIQALNSMVSLFTQYFDNLTPMLKEFLDLLINCICQENDTIARTGKSCLQDFLLKNAERLNDQQWDSITDAFDSLFDLTTANELFNLDPLKKHGAEDDGIDVPLDLNDSSMQSHEMASPITDEAEERLQRSKDKSSIVIKCVLQLLMIETLSELSVEEAFYDHISHQHLMKLAHLLESSYNFARSFNDDYELRVRLWNAGVIERLPNLLKQESMSSAVFLNIMFRLYCDNSKVSGEAKDTILKSVVPLSNDIVSRFADLDESNQQKSISTWKPVAIEILRGYVEFDDSDFSKHAPAMYKLLLKLFDRGMSQELRKALQMFFTRVGDTFLSSDQA</sequence>
<dbReference type="Proteomes" id="UP000825434">
    <property type="component" value="Chromosome 7"/>
</dbReference>
<comment type="catalytic activity">
    <reaction evidence="23">
        <text>a (3R)-hydroxyacyl-[ACP] + NADP(+) = a 3-oxoacyl-[ACP] + NADPH + H(+)</text>
        <dbReference type="Rhea" id="RHEA:17397"/>
        <dbReference type="Rhea" id="RHEA-COMP:9916"/>
        <dbReference type="Rhea" id="RHEA-COMP:9945"/>
        <dbReference type="ChEBI" id="CHEBI:15378"/>
        <dbReference type="ChEBI" id="CHEBI:57783"/>
        <dbReference type="ChEBI" id="CHEBI:58349"/>
        <dbReference type="ChEBI" id="CHEBI:78776"/>
        <dbReference type="ChEBI" id="CHEBI:78827"/>
        <dbReference type="EC" id="1.1.1.100"/>
    </reaction>
</comment>
<reference evidence="29 30" key="1">
    <citation type="submission" date="2021-06" db="EMBL/GenBank/DDBJ databases">
        <title>Candida outbreak in Lebanon.</title>
        <authorList>
            <person name="Finianos M."/>
        </authorList>
    </citation>
    <scope>NUCLEOTIDE SEQUENCE [LARGE SCALE GENOMIC DNA]</scope>
    <source>
        <strain evidence="29">CA3LBN</strain>
    </source>
</reference>
<dbReference type="InterPro" id="IPR047224">
    <property type="entry name" value="FAS_alpha_su_C"/>
</dbReference>
<keyword evidence="20" id="KW-0472">Membrane</keyword>
<evidence type="ECO:0000256" key="1">
    <source>
        <dbReference type="ARBA" id="ARBA00004370"/>
    </source>
</evidence>
<dbReference type="InterPro" id="IPR004568">
    <property type="entry name" value="Ppantetheine-prot_Trfase_dom"/>
</dbReference>
<dbReference type="SUPFAM" id="SSF52151">
    <property type="entry name" value="FabD/lysophospholipase-like"/>
    <property type="match status" value="1"/>
</dbReference>
<keyword evidence="17" id="KW-0560">Oxidoreductase</keyword>
<evidence type="ECO:0000313" key="29">
    <source>
        <dbReference type="EMBL" id="QWU90316.1"/>
    </source>
</evidence>
<dbReference type="Gene3D" id="6.10.140.1390">
    <property type="match status" value="1"/>
</dbReference>
<dbReference type="Gene3D" id="1.10.220.20">
    <property type="match status" value="1"/>
</dbReference>
<dbReference type="PROSITE" id="PS50075">
    <property type="entry name" value="CARRIER"/>
    <property type="match status" value="1"/>
</dbReference>
<feature type="compositionally biased region" description="Polar residues" evidence="25">
    <location>
        <begin position="1877"/>
        <end position="1890"/>
    </location>
</feature>
<feature type="region of interest" description="Disordered" evidence="25">
    <location>
        <begin position="2549"/>
        <end position="2608"/>
    </location>
</feature>
<evidence type="ECO:0000256" key="25">
    <source>
        <dbReference type="SAM" id="MobiDB-lite"/>
    </source>
</evidence>
<dbReference type="InterPro" id="IPR009081">
    <property type="entry name" value="PP-bd_ACP"/>
</dbReference>
<dbReference type="Gene3D" id="6.10.250.1930">
    <property type="match status" value="1"/>
</dbReference>
<keyword evidence="10" id="KW-0597">Phosphoprotein</keyword>
<keyword evidence="21" id="KW-0275">Fatty acid biosynthesis</keyword>
<dbReference type="EC" id="1.1.1.100" evidence="4"/>
<evidence type="ECO:0000256" key="2">
    <source>
        <dbReference type="ARBA" id="ARBA00004496"/>
    </source>
</evidence>
<feature type="compositionally biased region" description="Acidic residues" evidence="25">
    <location>
        <begin position="595"/>
        <end position="608"/>
    </location>
</feature>
<evidence type="ECO:0000256" key="10">
    <source>
        <dbReference type="ARBA" id="ARBA00022553"/>
    </source>
</evidence>
<dbReference type="Gene3D" id="6.10.250.1940">
    <property type="match status" value="1"/>
</dbReference>
<dbReference type="PROSITE" id="PS52004">
    <property type="entry name" value="KS3_2"/>
    <property type="match status" value="1"/>
</dbReference>
<dbReference type="InterPro" id="IPR040899">
    <property type="entry name" value="Fas_alpha_ACP"/>
</dbReference>
<keyword evidence="16" id="KW-0653">Protein transport</keyword>
<dbReference type="InterPro" id="IPR032629">
    <property type="entry name" value="DCB_dom"/>
</dbReference>
<name>A0ABX8IAL0_9ASCO</name>
<feature type="domain" description="SEC7" evidence="27">
    <location>
        <begin position="2603"/>
        <end position="2791"/>
    </location>
</feature>
<dbReference type="InterPro" id="IPR018201">
    <property type="entry name" value="Ketoacyl_synth_AS"/>
</dbReference>
<dbReference type="PROSITE" id="PS50190">
    <property type="entry name" value="SEC7"/>
    <property type="match status" value="1"/>
</dbReference>
<keyword evidence="8" id="KW-0963">Cytoplasm</keyword>
<keyword evidence="7" id="KW-0596">Phosphopantetheine</keyword>
<gene>
    <name evidence="29" type="ORF">CA3LBN_004677</name>
</gene>
<keyword evidence="11" id="KW-0808">Transferase</keyword>
<keyword evidence="12" id="KW-0479">Metal-binding</keyword>
<dbReference type="Gene3D" id="3.30.70.2490">
    <property type="match status" value="1"/>
</dbReference>
<feature type="domain" description="Ketosynthase family 3 (KS3)" evidence="28">
    <location>
        <begin position="1110"/>
        <end position="1650"/>
    </location>
</feature>
<dbReference type="InterPro" id="IPR008278">
    <property type="entry name" value="4-PPantetheinyl_Trfase_dom"/>
</dbReference>
<feature type="compositionally biased region" description="Basic and acidic residues" evidence="25">
    <location>
        <begin position="1983"/>
        <end position="1993"/>
    </location>
</feature>
<dbReference type="Gene3D" id="3.40.50.720">
    <property type="entry name" value="NAD(P)-binding Rossmann-like Domain"/>
    <property type="match status" value="1"/>
</dbReference>
<evidence type="ECO:0000256" key="9">
    <source>
        <dbReference type="ARBA" id="ARBA00022516"/>
    </source>
</evidence>
<protein>
    <recommendedName>
        <fullName evidence="5">Fatty acid synthase subunit alpha</fullName>
        <ecNumber evidence="4">1.1.1.100</ecNumber>
        <ecNumber evidence="3">2.3.1.86</ecNumber>
    </recommendedName>
</protein>
<feature type="compositionally biased region" description="Polar residues" evidence="25">
    <location>
        <begin position="2549"/>
        <end position="2593"/>
    </location>
</feature>
<evidence type="ECO:0000256" key="4">
    <source>
        <dbReference type="ARBA" id="ARBA00012948"/>
    </source>
</evidence>
<dbReference type="InterPro" id="IPR002582">
    <property type="entry name" value="ACPS"/>
</dbReference>
<dbReference type="Pfam" id="PF09324">
    <property type="entry name" value="Sec7-like_HDS"/>
    <property type="match status" value="1"/>
</dbReference>
<evidence type="ECO:0000256" key="13">
    <source>
        <dbReference type="ARBA" id="ARBA00022832"/>
    </source>
</evidence>
<evidence type="ECO:0000259" key="26">
    <source>
        <dbReference type="PROSITE" id="PS50075"/>
    </source>
</evidence>
<dbReference type="NCBIfam" id="TIGR00556">
    <property type="entry name" value="pantethn_trn"/>
    <property type="match status" value="1"/>
</dbReference>
<dbReference type="Pfam" id="PF16213">
    <property type="entry name" value="DCB"/>
    <property type="match status" value="1"/>
</dbReference>
<evidence type="ECO:0000259" key="28">
    <source>
        <dbReference type="PROSITE" id="PS52004"/>
    </source>
</evidence>
<dbReference type="Pfam" id="PF02801">
    <property type="entry name" value="Ketoacyl-synt_C"/>
    <property type="match status" value="1"/>
</dbReference>
<dbReference type="InterPro" id="IPR037143">
    <property type="entry name" value="4-PPantetheinyl_Trfase_dom_sf"/>
</dbReference>
<feature type="compositionally biased region" description="Basic and acidic residues" evidence="25">
    <location>
        <begin position="2004"/>
        <end position="2017"/>
    </location>
</feature>
<dbReference type="SUPFAM" id="SSF51735">
    <property type="entry name" value="NAD(P)-binding Rossmann-fold domains"/>
    <property type="match status" value="1"/>
</dbReference>
<dbReference type="Gene3D" id="3.40.47.10">
    <property type="match status" value="1"/>
</dbReference>
<evidence type="ECO:0000256" key="11">
    <source>
        <dbReference type="ARBA" id="ARBA00022679"/>
    </source>
</evidence>
<dbReference type="SUPFAM" id="SSF48425">
    <property type="entry name" value="Sec7 domain"/>
    <property type="match status" value="1"/>
</dbReference>
<dbReference type="InterPro" id="IPR014031">
    <property type="entry name" value="Ketoacyl_synth_C"/>
</dbReference>
<proteinExistence type="inferred from homology"/>
<evidence type="ECO:0000256" key="17">
    <source>
        <dbReference type="ARBA" id="ARBA00023002"/>
    </source>
</evidence>
<evidence type="ECO:0000256" key="20">
    <source>
        <dbReference type="ARBA" id="ARBA00023136"/>
    </source>
</evidence>
<dbReference type="Gene3D" id="3.90.25.70">
    <property type="match status" value="1"/>
</dbReference>
<feature type="compositionally biased region" description="Basic and acidic residues" evidence="25">
    <location>
        <begin position="1914"/>
        <end position="1931"/>
    </location>
</feature>
<evidence type="ECO:0000256" key="8">
    <source>
        <dbReference type="ARBA" id="ARBA00022490"/>
    </source>
</evidence>
<dbReference type="InterPro" id="IPR000904">
    <property type="entry name" value="Sec7_dom"/>
</dbReference>
<feature type="domain" description="Carrier" evidence="26">
    <location>
        <begin position="140"/>
        <end position="215"/>
    </location>
</feature>
<dbReference type="InterPro" id="IPR036291">
    <property type="entry name" value="NAD(P)-bd_dom_sf"/>
</dbReference>
<dbReference type="InterPro" id="IPR014030">
    <property type="entry name" value="Ketoacyl_synth_N"/>
</dbReference>
<feature type="region of interest" description="Disordered" evidence="25">
    <location>
        <begin position="580"/>
        <end position="613"/>
    </location>
</feature>
<feature type="region of interest" description="Disordered" evidence="25">
    <location>
        <begin position="2228"/>
        <end position="2248"/>
    </location>
</feature>
<dbReference type="PANTHER" id="PTHR10663:SF375">
    <property type="entry name" value="LD29171P"/>
    <property type="match status" value="1"/>
</dbReference>